<dbReference type="CDD" id="cd00009">
    <property type="entry name" value="AAA"/>
    <property type="match status" value="1"/>
</dbReference>
<dbReference type="GO" id="GO:0005524">
    <property type="term" value="F:ATP binding"/>
    <property type="evidence" value="ECO:0007669"/>
    <property type="project" value="InterPro"/>
</dbReference>
<dbReference type="RefSeq" id="WP_200806582.1">
    <property type="nucleotide sequence ID" value="NZ_FUXC01000015.1"/>
</dbReference>
<dbReference type="InterPro" id="IPR028350">
    <property type="entry name" value="DNAC/IstB-like"/>
</dbReference>
<dbReference type="InterPro" id="IPR003593">
    <property type="entry name" value="AAA+_ATPase"/>
</dbReference>
<dbReference type="Proteomes" id="UP000190395">
    <property type="component" value="Unassembled WGS sequence"/>
</dbReference>
<organism evidence="2 3">
    <name type="scientific">Treponema berlinense</name>
    <dbReference type="NCBI Taxonomy" id="225004"/>
    <lineage>
        <taxon>Bacteria</taxon>
        <taxon>Pseudomonadati</taxon>
        <taxon>Spirochaetota</taxon>
        <taxon>Spirochaetia</taxon>
        <taxon>Spirochaetales</taxon>
        <taxon>Treponemataceae</taxon>
        <taxon>Treponema</taxon>
    </lineage>
</organism>
<dbReference type="SUPFAM" id="SSF52540">
    <property type="entry name" value="P-loop containing nucleoside triphosphate hydrolases"/>
    <property type="match status" value="1"/>
</dbReference>
<evidence type="ECO:0000259" key="1">
    <source>
        <dbReference type="SMART" id="SM00382"/>
    </source>
</evidence>
<dbReference type="Gene3D" id="3.40.50.300">
    <property type="entry name" value="P-loop containing nucleotide triphosphate hydrolases"/>
    <property type="match status" value="1"/>
</dbReference>
<keyword evidence="3" id="KW-1185">Reference proteome</keyword>
<accession>A0A1T4QP72</accession>
<reference evidence="2 3" key="1">
    <citation type="submission" date="2017-02" db="EMBL/GenBank/DDBJ databases">
        <authorList>
            <person name="Peterson S.W."/>
        </authorList>
    </citation>
    <scope>NUCLEOTIDE SEQUENCE [LARGE SCALE GENOMIC DNA]</scope>
    <source>
        <strain evidence="2 3">ATCC BAA-909</strain>
    </source>
</reference>
<dbReference type="InterPro" id="IPR027417">
    <property type="entry name" value="P-loop_NTPase"/>
</dbReference>
<sequence>MNSDIISSLGNSLDVLKMKITEQEIADYMIEREFSDLQMQAVSEVFAEFAARKEEASVNFLLKCSRLPMKNPKTFENFDFSELSGKGLEKLKGITTLAPLYAHKNLAFIGPAGTGKTHLAMAFGYECCRRMLKTYFIKMTELNDMFTEARKYGRENRVISSLVKPSCLVIDEVGYCNFDTENTRLFFDMIDRRYNKEGNFNIIFTSNKQPKFWKQCFAEEDTLKCAMDRIFDDVMIFNFSGSSHRGQKREAFNLTTKKVQTVTDSIQEIE</sequence>
<dbReference type="SMART" id="SM00382">
    <property type="entry name" value="AAA"/>
    <property type="match status" value="1"/>
</dbReference>
<dbReference type="InterPro" id="IPR002611">
    <property type="entry name" value="IstB_ATP-bd"/>
</dbReference>
<feature type="domain" description="AAA+ ATPase" evidence="1">
    <location>
        <begin position="102"/>
        <end position="241"/>
    </location>
</feature>
<dbReference type="PIRSF" id="PIRSF003073">
    <property type="entry name" value="DNAC_TnpB_IstB"/>
    <property type="match status" value="1"/>
</dbReference>
<evidence type="ECO:0000313" key="2">
    <source>
        <dbReference type="EMBL" id="SKA05494.1"/>
    </source>
</evidence>
<dbReference type="PANTHER" id="PTHR30050:SF4">
    <property type="entry name" value="ATP-BINDING PROTEIN RV3427C IN INSERTION SEQUENCE-RELATED"/>
    <property type="match status" value="1"/>
</dbReference>
<name>A0A1T4QP72_9SPIR</name>
<dbReference type="AlphaFoldDB" id="A0A1T4QP72"/>
<dbReference type="Pfam" id="PF01695">
    <property type="entry name" value="IstB_IS21"/>
    <property type="match status" value="1"/>
</dbReference>
<dbReference type="GO" id="GO:0006260">
    <property type="term" value="P:DNA replication"/>
    <property type="evidence" value="ECO:0007669"/>
    <property type="project" value="TreeGrafter"/>
</dbReference>
<dbReference type="EMBL" id="FUXC01000015">
    <property type="protein sequence ID" value="SKA05494.1"/>
    <property type="molecule type" value="Genomic_DNA"/>
</dbReference>
<proteinExistence type="predicted"/>
<dbReference type="GeneID" id="303368276"/>
<dbReference type="PANTHER" id="PTHR30050">
    <property type="entry name" value="CHROMOSOMAL REPLICATION INITIATOR PROTEIN DNAA"/>
    <property type="match status" value="1"/>
</dbReference>
<gene>
    <name evidence="2" type="ORF">SAMN02745152_02059</name>
</gene>
<evidence type="ECO:0000313" key="3">
    <source>
        <dbReference type="Proteomes" id="UP000190395"/>
    </source>
</evidence>
<dbReference type="STRING" id="225004.SAMN02745152_02059"/>
<protein>
    <submittedName>
        <fullName evidence="2">DNA replication protein DnaC</fullName>
    </submittedName>
</protein>